<dbReference type="InterPro" id="IPR027450">
    <property type="entry name" value="AlkB-like"/>
</dbReference>
<evidence type="ECO:0000313" key="5">
    <source>
        <dbReference type="Proteomes" id="UP000522688"/>
    </source>
</evidence>
<gene>
    <name evidence="3" type="ORF">FB463_000593</name>
    <name evidence="2" type="ORF">FFA01_02270</name>
</gene>
<accession>A0A7W3PI66</accession>
<dbReference type="InterPro" id="IPR032854">
    <property type="entry name" value="ALKBH3"/>
</dbReference>
<dbReference type="GO" id="GO:0051213">
    <property type="term" value="F:dioxygenase activity"/>
    <property type="evidence" value="ECO:0007669"/>
    <property type="project" value="UniProtKB-KW"/>
</dbReference>
<dbReference type="PANTHER" id="PTHR31212:SF4">
    <property type="entry name" value="ALPHA-KETOGLUTARATE-DEPENDENT DIOXYGENASE ALKB HOMOLOG 3"/>
    <property type="match status" value="1"/>
</dbReference>
<dbReference type="Gene3D" id="2.60.120.590">
    <property type="entry name" value="Alpha-ketoglutarate-dependent dioxygenase AlkB-like"/>
    <property type="match status" value="1"/>
</dbReference>
<protein>
    <submittedName>
        <fullName evidence="3">Alkylated DNA repair dioxygenase AlkB</fullName>
    </submittedName>
    <submittedName>
        <fullName evidence="2">Alkylated DNA repair protein</fullName>
    </submittedName>
</protein>
<dbReference type="GO" id="GO:0006307">
    <property type="term" value="P:DNA alkylation repair"/>
    <property type="evidence" value="ECO:0007669"/>
    <property type="project" value="InterPro"/>
</dbReference>
<evidence type="ECO:0000313" key="3">
    <source>
        <dbReference type="EMBL" id="MBA8812369.1"/>
    </source>
</evidence>
<keyword evidence="3" id="KW-0560">Oxidoreductase</keyword>
<keyword evidence="4" id="KW-1185">Reference proteome</keyword>
<reference evidence="2 4" key="1">
    <citation type="submission" date="2019-07" db="EMBL/GenBank/DDBJ databases">
        <title>Whole genome shotgun sequence of Frigoribacterium faeni NBRC 103066.</title>
        <authorList>
            <person name="Hosoyama A."/>
            <person name="Uohara A."/>
            <person name="Ohji S."/>
            <person name="Ichikawa N."/>
        </authorList>
    </citation>
    <scope>NUCLEOTIDE SEQUENCE [LARGE SCALE GENOMIC DNA]</scope>
    <source>
        <strain evidence="2 4">NBRC 103066</strain>
    </source>
</reference>
<sequence length="214" mass="23398">MSIPFTASLLDGLFDGPELGPLAGHVERLDLGEGAWLDLVPGWARDSDALFERLVTDVAWQADRRTMYDRVVDVPRLVASYGAGDALPDPMLARARDELNDYYALERGLPVEQRFERAGLCFYRTGDDSIAWHGDSVGRAIGRDTVVGILSLGAPRTLAVRSRSTGVTRRFPLGHGDLLVMGGSCQRTHEHAIAKTTKAVGPRISVQFRPVWAA</sequence>
<reference evidence="3 5" key="2">
    <citation type="submission" date="2020-07" db="EMBL/GenBank/DDBJ databases">
        <title>Sequencing the genomes of 1000 actinobacteria strains.</title>
        <authorList>
            <person name="Klenk H.-P."/>
        </authorList>
    </citation>
    <scope>NUCLEOTIDE SEQUENCE [LARGE SCALE GENOMIC DNA]</scope>
    <source>
        <strain evidence="3 5">DSM 10309</strain>
    </source>
</reference>
<organism evidence="3 5">
    <name type="scientific">Frigoribacterium faeni</name>
    <dbReference type="NCBI Taxonomy" id="145483"/>
    <lineage>
        <taxon>Bacteria</taxon>
        <taxon>Bacillati</taxon>
        <taxon>Actinomycetota</taxon>
        <taxon>Actinomycetes</taxon>
        <taxon>Micrococcales</taxon>
        <taxon>Microbacteriaceae</taxon>
        <taxon>Frigoribacterium</taxon>
    </lineage>
</organism>
<dbReference type="SUPFAM" id="SSF51197">
    <property type="entry name" value="Clavaminate synthase-like"/>
    <property type="match status" value="1"/>
</dbReference>
<evidence type="ECO:0000313" key="4">
    <source>
        <dbReference type="Proteomes" id="UP000321154"/>
    </source>
</evidence>
<dbReference type="RefSeq" id="WP_146852073.1">
    <property type="nucleotide sequence ID" value="NZ_BAAAHR010000002.1"/>
</dbReference>
<dbReference type="InterPro" id="IPR037151">
    <property type="entry name" value="AlkB-like_sf"/>
</dbReference>
<comment type="caution">
    <text evidence="3">The sequence shown here is derived from an EMBL/GenBank/DDBJ whole genome shotgun (WGS) entry which is preliminary data.</text>
</comment>
<proteinExistence type="predicted"/>
<dbReference type="OrthoDB" id="190276at2"/>
<feature type="domain" description="Fe2OG dioxygenase" evidence="1">
    <location>
        <begin position="114"/>
        <end position="212"/>
    </location>
</feature>
<dbReference type="Proteomes" id="UP000321154">
    <property type="component" value="Unassembled WGS sequence"/>
</dbReference>
<dbReference type="InterPro" id="IPR005123">
    <property type="entry name" value="Oxoglu/Fe-dep_dioxygenase_dom"/>
</dbReference>
<dbReference type="EMBL" id="BJUV01000001">
    <property type="protein sequence ID" value="GEK81918.1"/>
    <property type="molecule type" value="Genomic_DNA"/>
</dbReference>
<name>A0A7W3PI66_9MICO</name>
<dbReference type="Proteomes" id="UP000522688">
    <property type="component" value="Unassembled WGS sequence"/>
</dbReference>
<dbReference type="EMBL" id="JACGWW010000001">
    <property type="protein sequence ID" value="MBA8812369.1"/>
    <property type="molecule type" value="Genomic_DNA"/>
</dbReference>
<dbReference type="PANTHER" id="PTHR31212">
    <property type="entry name" value="ALPHA-KETOGLUTARATE-DEPENDENT DIOXYGENASE ALKB HOMOLOG 3"/>
    <property type="match status" value="1"/>
</dbReference>
<dbReference type="Pfam" id="PF13532">
    <property type="entry name" value="2OG-FeII_Oxy_2"/>
    <property type="match status" value="1"/>
</dbReference>
<evidence type="ECO:0000313" key="2">
    <source>
        <dbReference type="EMBL" id="GEK81918.1"/>
    </source>
</evidence>
<keyword evidence="3" id="KW-0223">Dioxygenase</keyword>
<dbReference type="AlphaFoldDB" id="A0A7W3PI66"/>
<evidence type="ECO:0000259" key="1">
    <source>
        <dbReference type="PROSITE" id="PS51471"/>
    </source>
</evidence>
<dbReference type="PROSITE" id="PS51471">
    <property type="entry name" value="FE2OG_OXY"/>
    <property type="match status" value="1"/>
</dbReference>